<dbReference type="EMBL" id="BGZK01000051">
    <property type="protein sequence ID" value="GBP12357.1"/>
    <property type="molecule type" value="Genomic_DNA"/>
</dbReference>
<keyword evidence="2" id="KW-1185">Reference proteome</keyword>
<sequence>MEISVKYAVIPRFDGKGRYRVEYVPMRDARAGGAGPAVSCLLANRKGASRSIQLFSSNLERPPWRCADEAHGTTARDIVIDISESHKQPSHAVTTVTTRRSHPPMTLFLSTST</sequence>
<evidence type="ECO:0000313" key="2">
    <source>
        <dbReference type="Proteomes" id="UP000299102"/>
    </source>
</evidence>
<protein>
    <submittedName>
        <fullName evidence="1">Uncharacterized protein</fullName>
    </submittedName>
</protein>
<accession>A0A4C1TG17</accession>
<comment type="caution">
    <text evidence="1">The sequence shown here is derived from an EMBL/GenBank/DDBJ whole genome shotgun (WGS) entry which is preliminary data.</text>
</comment>
<gene>
    <name evidence="1" type="ORF">EVAR_75789_1</name>
</gene>
<name>A0A4C1TG17_EUMVA</name>
<proteinExistence type="predicted"/>
<evidence type="ECO:0000313" key="1">
    <source>
        <dbReference type="EMBL" id="GBP12357.1"/>
    </source>
</evidence>
<dbReference type="Proteomes" id="UP000299102">
    <property type="component" value="Unassembled WGS sequence"/>
</dbReference>
<dbReference type="AlphaFoldDB" id="A0A4C1TG17"/>
<reference evidence="1 2" key="1">
    <citation type="journal article" date="2019" name="Commun. Biol.">
        <title>The bagworm genome reveals a unique fibroin gene that provides high tensile strength.</title>
        <authorList>
            <person name="Kono N."/>
            <person name="Nakamura H."/>
            <person name="Ohtoshi R."/>
            <person name="Tomita M."/>
            <person name="Numata K."/>
            <person name="Arakawa K."/>
        </authorList>
    </citation>
    <scope>NUCLEOTIDE SEQUENCE [LARGE SCALE GENOMIC DNA]</scope>
</reference>
<organism evidence="1 2">
    <name type="scientific">Eumeta variegata</name>
    <name type="common">Bagworm moth</name>
    <name type="synonym">Eumeta japonica</name>
    <dbReference type="NCBI Taxonomy" id="151549"/>
    <lineage>
        <taxon>Eukaryota</taxon>
        <taxon>Metazoa</taxon>
        <taxon>Ecdysozoa</taxon>
        <taxon>Arthropoda</taxon>
        <taxon>Hexapoda</taxon>
        <taxon>Insecta</taxon>
        <taxon>Pterygota</taxon>
        <taxon>Neoptera</taxon>
        <taxon>Endopterygota</taxon>
        <taxon>Lepidoptera</taxon>
        <taxon>Glossata</taxon>
        <taxon>Ditrysia</taxon>
        <taxon>Tineoidea</taxon>
        <taxon>Psychidae</taxon>
        <taxon>Oiketicinae</taxon>
        <taxon>Eumeta</taxon>
    </lineage>
</organism>